<feature type="domain" description="GYF" evidence="10">
    <location>
        <begin position="62"/>
        <end position="108"/>
    </location>
</feature>
<keyword evidence="3" id="KW-0479">Metal-binding</keyword>
<feature type="domain" description="Peptidase M48" evidence="9">
    <location>
        <begin position="280"/>
        <end position="349"/>
    </location>
</feature>
<evidence type="ECO:0000256" key="2">
    <source>
        <dbReference type="ARBA" id="ARBA00022670"/>
    </source>
</evidence>
<protein>
    <recommendedName>
        <fullName evidence="13">DUF4339 domain-containing protein</fullName>
    </recommendedName>
</protein>
<keyword evidence="8" id="KW-0812">Transmembrane</keyword>
<dbReference type="Proteomes" id="UP000324233">
    <property type="component" value="Chromosome"/>
</dbReference>
<keyword evidence="12" id="KW-1185">Reference proteome</keyword>
<dbReference type="GO" id="GO:0016020">
    <property type="term" value="C:membrane"/>
    <property type="evidence" value="ECO:0007669"/>
    <property type="project" value="TreeGrafter"/>
</dbReference>
<feature type="compositionally biased region" description="Low complexity" evidence="7">
    <location>
        <begin position="194"/>
        <end position="206"/>
    </location>
</feature>
<feature type="domain" description="GYF" evidence="10">
    <location>
        <begin position="5"/>
        <end position="54"/>
    </location>
</feature>
<dbReference type="Gene3D" id="3.30.2010.10">
    <property type="entry name" value="Metalloproteases ('zincins'), catalytic domain"/>
    <property type="match status" value="1"/>
</dbReference>
<dbReference type="GO" id="GO:0051603">
    <property type="term" value="P:proteolysis involved in protein catabolic process"/>
    <property type="evidence" value="ECO:0007669"/>
    <property type="project" value="TreeGrafter"/>
</dbReference>
<dbReference type="GO" id="GO:0004222">
    <property type="term" value="F:metalloendopeptidase activity"/>
    <property type="evidence" value="ECO:0007669"/>
    <property type="project" value="InterPro"/>
</dbReference>
<dbReference type="GO" id="GO:0046872">
    <property type="term" value="F:metal ion binding"/>
    <property type="evidence" value="ECO:0007669"/>
    <property type="project" value="UniProtKB-KW"/>
</dbReference>
<dbReference type="RefSeq" id="WP_168222008.1">
    <property type="nucleotide sequence ID" value="NZ_CP042997.1"/>
</dbReference>
<dbReference type="CDD" id="cd07324">
    <property type="entry name" value="M48C_Oma1-like"/>
    <property type="match status" value="1"/>
</dbReference>
<dbReference type="PANTHER" id="PTHR22726">
    <property type="entry name" value="METALLOENDOPEPTIDASE OMA1"/>
    <property type="match status" value="1"/>
</dbReference>
<evidence type="ECO:0000256" key="5">
    <source>
        <dbReference type="ARBA" id="ARBA00022833"/>
    </source>
</evidence>
<evidence type="ECO:0000256" key="8">
    <source>
        <dbReference type="SAM" id="Phobius"/>
    </source>
</evidence>
<accession>A0A5B9W8C5</accession>
<organism evidence="11 12">
    <name type="scientific">Aquisphaera giovannonii</name>
    <dbReference type="NCBI Taxonomy" id="406548"/>
    <lineage>
        <taxon>Bacteria</taxon>
        <taxon>Pseudomonadati</taxon>
        <taxon>Planctomycetota</taxon>
        <taxon>Planctomycetia</taxon>
        <taxon>Isosphaerales</taxon>
        <taxon>Isosphaeraceae</taxon>
        <taxon>Aquisphaera</taxon>
    </lineage>
</organism>
<dbReference type="InterPro" id="IPR025640">
    <property type="entry name" value="GYF_2"/>
</dbReference>
<evidence type="ECO:0000256" key="4">
    <source>
        <dbReference type="ARBA" id="ARBA00022801"/>
    </source>
</evidence>
<feature type="transmembrane region" description="Helical" evidence="8">
    <location>
        <begin position="167"/>
        <end position="185"/>
    </location>
</feature>
<dbReference type="AlphaFoldDB" id="A0A5B9W8C5"/>
<keyword evidence="4" id="KW-0378">Hydrolase</keyword>
<feature type="compositionally biased region" description="Low complexity" evidence="7">
    <location>
        <begin position="135"/>
        <end position="144"/>
    </location>
</feature>
<dbReference type="KEGG" id="agv:OJF2_48210"/>
<evidence type="ECO:0000256" key="3">
    <source>
        <dbReference type="ARBA" id="ARBA00022723"/>
    </source>
</evidence>
<evidence type="ECO:0008006" key="13">
    <source>
        <dbReference type="Google" id="ProtNLM"/>
    </source>
</evidence>
<keyword evidence="5" id="KW-0862">Zinc</keyword>
<evidence type="ECO:0000259" key="10">
    <source>
        <dbReference type="Pfam" id="PF14237"/>
    </source>
</evidence>
<proteinExistence type="predicted"/>
<evidence type="ECO:0000256" key="1">
    <source>
        <dbReference type="ARBA" id="ARBA00001947"/>
    </source>
</evidence>
<keyword evidence="8" id="KW-1133">Transmembrane helix</keyword>
<dbReference type="EMBL" id="CP042997">
    <property type="protein sequence ID" value="QEH36261.1"/>
    <property type="molecule type" value="Genomic_DNA"/>
</dbReference>
<gene>
    <name evidence="11" type="ORF">OJF2_48210</name>
</gene>
<reference evidence="11 12" key="1">
    <citation type="submission" date="2019-08" db="EMBL/GenBank/DDBJ databases">
        <title>Deep-cultivation of Planctomycetes and their phenomic and genomic characterization uncovers novel biology.</title>
        <authorList>
            <person name="Wiegand S."/>
            <person name="Jogler M."/>
            <person name="Boedeker C."/>
            <person name="Pinto D."/>
            <person name="Vollmers J."/>
            <person name="Rivas-Marin E."/>
            <person name="Kohn T."/>
            <person name="Peeters S.H."/>
            <person name="Heuer A."/>
            <person name="Rast P."/>
            <person name="Oberbeckmann S."/>
            <person name="Bunk B."/>
            <person name="Jeske O."/>
            <person name="Meyerdierks A."/>
            <person name="Storesund J.E."/>
            <person name="Kallscheuer N."/>
            <person name="Luecker S."/>
            <person name="Lage O.M."/>
            <person name="Pohl T."/>
            <person name="Merkel B.J."/>
            <person name="Hornburger P."/>
            <person name="Mueller R.-W."/>
            <person name="Bruemmer F."/>
            <person name="Labrenz M."/>
            <person name="Spormann A.M."/>
            <person name="Op den Camp H."/>
            <person name="Overmann J."/>
            <person name="Amann R."/>
            <person name="Jetten M.S.M."/>
            <person name="Mascher T."/>
            <person name="Medema M.H."/>
            <person name="Devos D.P."/>
            <person name="Kaster A.-K."/>
            <person name="Ovreas L."/>
            <person name="Rohde M."/>
            <person name="Galperin M.Y."/>
            <person name="Jogler C."/>
        </authorList>
    </citation>
    <scope>NUCLEOTIDE SEQUENCE [LARGE SCALE GENOMIC DNA]</scope>
    <source>
        <strain evidence="11 12">OJF2</strain>
    </source>
</reference>
<evidence type="ECO:0000313" key="12">
    <source>
        <dbReference type="Proteomes" id="UP000324233"/>
    </source>
</evidence>
<name>A0A5B9W8C5_9BACT</name>
<keyword evidence="6" id="KW-0482">Metalloprotease</keyword>
<sequence>MSDLWHHGRQTKAEGPITFWELRRLVREGQLEGGDPVRKQGVRRWTPAAKVPGLGARRRPRWHYTHRNRVLGPVTGTRLRRLAADGMIEPTDLVWREGFDRWKKARRLVGLFPEAGSGVAEDAAPAGQRPRPAERAVPVPGGRRQQTRRRGANPPPAPMPRGRNRRFLAVAAVILACVALIAAILHNPRSQVEAPAGGAANAPSGPVVESGRDRDRPRANPIVRDQPPADQLAVDTRTAIPGPRPGSGSPTTLVPPAPKAGESVGIRRPVVPDSPLVDRVRAAAEPLLKLRGRTDPGYRFFVIDSDEVEVCSLGDGSIYVSRGVFQLVSDDLELAWIVGHELAHAELRHGPTAPESGHAPSADQEHDADEWVSRRLLALGHSRRECLSFLRRYRNFLQATAAEEPASAIDRHWRDRPAPAARIARIEALGAEPGPPATASRVAAPGHPSDGPPDPQEGGSSRLD</sequence>
<dbReference type="Pfam" id="PF14237">
    <property type="entry name" value="GYF_2"/>
    <property type="match status" value="2"/>
</dbReference>
<comment type="cofactor">
    <cofactor evidence="1">
        <name>Zn(2+)</name>
        <dbReference type="ChEBI" id="CHEBI:29105"/>
    </cofactor>
</comment>
<dbReference type="InterPro" id="IPR001915">
    <property type="entry name" value="Peptidase_M48"/>
</dbReference>
<keyword evidence="2" id="KW-0645">Protease</keyword>
<dbReference type="Pfam" id="PF01435">
    <property type="entry name" value="Peptidase_M48"/>
    <property type="match status" value="1"/>
</dbReference>
<feature type="region of interest" description="Disordered" evidence="7">
    <location>
        <begin position="118"/>
        <end position="162"/>
    </location>
</feature>
<dbReference type="InterPro" id="IPR051156">
    <property type="entry name" value="Mito/Outer_Membr_Metalloprot"/>
</dbReference>
<dbReference type="PANTHER" id="PTHR22726:SF1">
    <property type="entry name" value="METALLOENDOPEPTIDASE OMA1, MITOCHONDRIAL"/>
    <property type="match status" value="1"/>
</dbReference>
<evidence type="ECO:0000313" key="11">
    <source>
        <dbReference type="EMBL" id="QEH36261.1"/>
    </source>
</evidence>
<evidence type="ECO:0000256" key="7">
    <source>
        <dbReference type="SAM" id="MobiDB-lite"/>
    </source>
</evidence>
<keyword evidence="8" id="KW-0472">Membrane</keyword>
<feature type="region of interest" description="Disordered" evidence="7">
    <location>
        <begin position="193"/>
        <end position="267"/>
    </location>
</feature>
<evidence type="ECO:0000256" key="6">
    <source>
        <dbReference type="ARBA" id="ARBA00023049"/>
    </source>
</evidence>
<feature type="region of interest" description="Disordered" evidence="7">
    <location>
        <begin position="427"/>
        <end position="464"/>
    </location>
</feature>
<evidence type="ECO:0000259" key="9">
    <source>
        <dbReference type="Pfam" id="PF01435"/>
    </source>
</evidence>